<dbReference type="EMBL" id="OMOR01000001">
    <property type="protein sequence ID" value="SPH20459.1"/>
    <property type="molecule type" value="Genomic_DNA"/>
</dbReference>
<dbReference type="PANTHER" id="PTHR42815">
    <property type="entry name" value="FAD-BINDING, PUTATIVE (AFU_ORTHOLOGUE AFUA_6G07600)-RELATED"/>
    <property type="match status" value="1"/>
</dbReference>
<protein>
    <recommendedName>
        <fullName evidence="1">Pyridoxamine 5'-phosphate oxidase N-terminal domain-containing protein</fullName>
    </recommendedName>
</protein>
<dbReference type="InterPro" id="IPR011576">
    <property type="entry name" value="Pyridox_Oxase_N"/>
</dbReference>
<feature type="domain" description="Pyridoxamine 5'-phosphate oxidase N-terminal" evidence="1">
    <location>
        <begin position="44"/>
        <end position="137"/>
    </location>
</feature>
<organism evidence="2 3">
    <name type="scientific">Ascidiaceihabitans donghaensis</name>
    <dbReference type="NCBI Taxonomy" id="1510460"/>
    <lineage>
        <taxon>Bacteria</taxon>
        <taxon>Pseudomonadati</taxon>
        <taxon>Pseudomonadota</taxon>
        <taxon>Alphaproteobacteria</taxon>
        <taxon>Rhodobacterales</taxon>
        <taxon>Paracoccaceae</taxon>
        <taxon>Ascidiaceihabitans</taxon>
    </lineage>
</organism>
<name>A0A2R8BBM4_9RHOB</name>
<dbReference type="InterPro" id="IPR012349">
    <property type="entry name" value="Split_barrel_FMN-bd"/>
</dbReference>
<proteinExistence type="predicted"/>
<accession>A0A2R8BBM4</accession>
<evidence type="ECO:0000313" key="3">
    <source>
        <dbReference type="Proteomes" id="UP000244880"/>
    </source>
</evidence>
<dbReference type="Gene3D" id="2.30.110.10">
    <property type="entry name" value="Electron Transport, Fmn-binding Protein, Chain A"/>
    <property type="match status" value="1"/>
</dbReference>
<dbReference type="AlphaFoldDB" id="A0A2R8BBM4"/>
<gene>
    <name evidence="2" type="ORF">ASD8599_01195</name>
</gene>
<dbReference type="PANTHER" id="PTHR42815:SF2">
    <property type="entry name" value="FAD-BINDING, PUTATIVE (AFU_ORTHOLOGUE AFUA_6G07600)-RELATED"/>
    <property type="match status" value="1"/>
</dbReference>
<evidence type="ECO:0000259" key="1">
    <source>
        <dbReference type="Pfam" id="PF01243"/>
    </source>
</evidence>
<dbReference type="SUPFAM" id="SSF50475">
    <property type="entry name" value="FMN-binding split barrel"/>
    <property type="match status" value="1"/>
</dbReference>
<dbReference type="OrthoDB" id="9790331at2"/>
<dbReference type="RefSeq" id="WP_108827670.1">
    <property type="nucleotide sequence ID" value="NZ_OMOR01000001.1"/>
</dbReference>
<dbReference type="Pfam" id="PF01243">
    <property type="entry name" value="PNPOx_N"/>
    <property type="match status" value="1"/>
</dbReference>
<dbReference type="Proteomes" id="UP000244880">
    <property type="component" value="Unassembled WGS sequence"/>
</dbReference>
<evidence type="ECO:0000313" key="2">
    <source>
        <dbReference type="EMBL" id="SPH20459.1"/>
    </source>
</evidence>
<sequence length="208" mass="23373">MSRYDEMMFTPAVEARQAGIGAKGKFASRYGQPERLNVGADEMDFLLSRTTLYIATVSETGWPYIQHRGGPLGFIKQLGDTQVGFADYRGNRQLISAGNLDKDDRVSIFAMDYARKNRLKLQGHAQMLSVEDNPELAAQLTLMDHPAPERLMVIDIASYDWNCPKYITPRFDTGEMTQLIGPEISRLETRIAELEAENAALRNEGPQK</sequence>
<keyword evidence="3" id="KW-1185">Reference proteome</keyword>
<reference evidence="2 3" key="1">
    <citation type="submission" date="2018-03" db="EMBL/GenBank/DDBJ databases">
        <authorList>
            <person name="Keele B.F."/>
        </authorList>
    </citation>
    <scope>NUCLEOTIDE SEQUENCE [LARGE SCALE GENOMIC DNA]</scope>
    <source>
        <strain evidence="2 3">CECT 8599</strain>
    </source>
</reference>